<evidence type="ECO:0000313" key="3">
    <source>
        <dbReference type="Proteomes" id="UP000265719"/>
    </source>
</evidence>
<dbReference type="Proteomes" id="UP000265719">
    <property type="component" value="Chromosome"/>
</dbReference>
<dbReference type="KEGG" id="thao:NI17_003055"/>
<evidence type="ECO:0000313" key="2">
    <source>
        <dbReference type="EMBL" id="UOE20239.1"/>
    </source>
</evidence>
<keyword evidence="3" id="KW-1185">Reference proteome</keyword>
<sequence length="206" mass="22604">MHALWQTQQDLPTGEGGHPRAFRVVAAAVDLARIGVEHADRNLLEAAHRLYALPAVLRPEPFDRALVWAVREHEDTCGLLLPVTTDDRQEAWRPFDYLVDQTTTPLPDGLWNLALNHTTSPDTHFAIGWAAYDHNRSAIAETTFRQAADTGNTTAMVILGILLAERDRPTKPRPGGAAPSTRAIPMPCTTSSYSNGARPKQATLTL</sequence>
<dbReference type="Gene3D" id="1.25.40.10">
    <property type="entry name" value="Tetratricopeptide repeat domain"/>
    <property type="match status" value="1"/>
</dbReference>
<accession>A0AA97LY55</accession>
<dbReference type="EMBL" id="CP063196">
    <property type="protein sequence ID" value="UOE20239.1"/>
    <property type="molecule type" value="Genomic_DNA"/>
</dbReference>
<protein>
    <recommendedName>
        <fullName evidence="4">Sel1 repeat family protein</fullName>
    </recommendedName>
</protein>
<dbReference type="RefSeq" id="WP_243597596.1">
    <property type="nucleotide sequence ID" value="NZ_CP063196.1"/>
</dbReference>
<gene>
    <name evidence="2" type="ORF">NI17_003055</name>
</gene>
<feature type="region of interest" description="Disordered" evidence="1">
    <location>
        <begin position="167"/>
        <end position="206"/>
    </location>
</feature>
<reference evidence="2" key="1">
    <citation type="submission" date="2020-10" db="EMBL/GenBank/DDBJ databases">
        <title>De novo genome project of the cellulose decomposer Thermobifida halotolerans type strain.</title>
        <authorList>
            <person name="Nagy I."/>
            <person name="Horvath B."/>
            <person name="Kukolya J."/>
            <person name="Nagy I."/>
            <person name="Orsini M."/>
        </authorList>
    </citation>
    <scope>NUCLEOTIDE SEQUENCE</scope>
    <source>
        <strain evidence="2">DSM 44931</strain>
    </source>
</reference>
<name>A0AA97LY55_9ACTN</name>
<proteinExistence type="predicted"/>
<dbReference type="AlphaFoldDB" id="A0AA97LY55"/>
<evidence type="ECO:0008006" key="4">
    <source>
        <dbReference type="Google" id="ProtNLM"/>
    </source>
</evidence>
<dbReference type="InterPro" id="IPR011990">
    <property type="entry name" value="TPR-like_helical_dom_sf"/>
</dbReference>
<evidence type="ECO:0000256" key="1">
    <source>
        <dbReference type="SAM" id="MobiDB-lite"/>
    </source>
</evidence>
<organism evidence="2 3">
    <name type="scientific">Thermobifida halotolerans</name>
    <dbReference type="NCBI Taxonomy" id="483545"/>
    <lineage>
        <taxon>Bacteria</taxon>
        <taxon>Bacillati</taxon>
        <taxon>Actinomycetota</taxon>
        <taxon>Actinomycetes</taxon>
        <taxon>Streptosporangiales</taxon>
        <taxon>Nocardiopsidaceae</taxon>
        <taxon>Thermobifida</taxon>
    </lineage>
</organism>